<keyword evidence="3" id="KW-0723">Serine/threonine-protein kinase</keyword>
<dbReference type="PANTHER" id="PTHR39559:SF1">
    <property type="entry name" value="ISOCITRATE DEHYDROGENASE KINASE_PHOSPHATASE"/>
    <property type="match status" value="1"/>
</dbReference>
<dbReference type="RefSeq" id="WP_147931849.1">
    <property type="nucleotide sequence ID" value="NZ_VOXD01000027.1"/>
</dbReference>
<dbReference type="Proteomes" id="UP000321907">
    <property type="component" value="Unassembled WGS sequence"/>
</dbReference>
<dbReference type="EC" id="3.1.3.-" evidence="14"/>
<dbReference type="InterPro" id="IPR010452">
    <property type="entry name" value="Isocitrate_DH_AceK"/>
</dbReference>
<dbReference type="OrthoDB" id="5287793at2"/>
<keyword evidence="10" id="KW-0904">Protein phosphatase</keyword>
<evidence type="ECO:0000256" key="6">
    <source>
        <dbReference type="ARBA" id="ARBA00022741"/>
    </source>
</evidence>
<sequence>MFHSLKHYDATHKILMGYMDYYYRFKLITKRARIRFEQRDWHGIQDDAKSRIDLYREDVDETTKEVASLLKDFPADASFWAEVKASFAEEIAHFNTRNIAETFYNSVYRHFHKVGASKELMFVSRTGSYREYQGHATISYDYNLGSRDLNDILAEMLDHFRFNAEWDDQKADLRLVADRWQHHIDLLGGRSPDDRLEILTSLFYRNKSAYIVGRFLKDGSVHPFILPLLHPDGRGILIDALLLESDQVTSIFSYHRSYFLADITVPSDMVDFLKTFMPTKAMSELYNAIGFEKHGKTVFYRELTRHFRLTDKKHHAAPPGLANAPVERFVTAPGIAGMVMYVFTMPSLNMVFKIIRDKFAPPKQVTPQVVKEKYDLVKRHDRVGRMADSYLFEKLSLPLNRFDPDCLAELRETAASKVEIIDGSVLIDHVYVEKKMTPLNIYIEESGEADAQKALRDYGRAIKQLAAANIFPGDLLLKNFGVTRVKRVVFYDYDEIELVTDCNFRHIPEAKTYEQEMASQPWYSVRPNDIFPEEFPGFLMRAGPNLNYLRDKHGEIFDADFWNDLKRRIQAGEIMDVFPYRTGFRFLRE</sequence>
<dbReference type="GO" id="GO:0006097">
    <property type="term" value="P:glyoxylate cycle"/>
    <property type="evidence" value="ECO:0007669"/>
    <property type="project" value="UniProtKB-KW"/>
</dbReference>
<feature type="domain" description="Isocitrate dehydrogenase kinase/phosphatase (AceK) kinase" evidence="12">
    <location>
        <begin position="327"/>
        <end position="581"/>
    </location>
</feature>
<keyword evidence="7 14" id="KW-0418">Kinase</keyword>
<dbReference type="AlphaFoldDB" id="A0A5C7FD63"/>
<evidence type="ECO:0000256" key="11">
    <source>
        <dbReference type="SAM" id="Coils"/>
    </source>
</evidence>
<gene>
    <name evidence="14" type="primary">aceK</name>
    <name evidence="14" type="ORF">FUA23_16400</name>
</gene>
<feature type="coiled-coil region" evidence="11">
    <location>
        <begin position="45"/>
        <end position="72"/>
    </location>
</feature>
<dbReference type="GO" id="GO:0006006">
    <property type="term" value="P:glucose metabolic process"/>
    <property type="evidence" value="ECO:0007669"/>
    <property type="project" value="InterPro"/>
</dbReference>
<keyword evidence="2" id="KW-0963">Cytoplasm</keyword>
<evidence type="ECO:0000256" key="3">
    <source>
        <dbReference type="ARBA" id="ARBA00022527"/>
    </source>
</evidence>
<dbReference type="HAMAP" id="MF_00747">
    <property type="entry name" value="AceK"/>
    <property type="match status" value="1"/>
</dbReference>
<dbReference type="EMBL" id="VOXD01000027">
    <property type="protein sequence ID" value="TXF88061.1"/>
    <property type="molecule type" value="Genomic_DNA"/>
</dbReference>
<evidence type="ECO:0000256" key="10">
    <source>
        <dbReference type="ARBA" id="ARBA00022912"/>
    </source>
</evidence>
<evidence type="ECO:0000256" key="9">
    <source>
        <dbReference type="ARBA" id="ARBA00022840"/>
    </source>
</evidence>
<dbReference type="GO" id="GO:0005737">
    <property type="term" value="C:cytoplasm"/>
    <property type="evidence" value="ECO:0007669"/>
    <property type="project" value="InterPro"/>
</dbReference>
<name>A0A5C7FD63_9BACT</name>
<proteinExistence type="inferred from homology"/>
<evidence type="ECO:0000256" key="2">
    <source>
        <dbReference type="ARBA" id="ARBA00022490"/>
    </source>
</evidence>
<evidence type="ECO:0000256" key="5">
    <source>
        <dbReference type="ARBA" id="ARBA00022679"/>
    </source>
</evidence>
<dbReference type="GO" id="GO:0008772">
    <property type="term" value="F:[isocitrate dehydrogenase (NADP+)] kinase activity"/>
    <property type="evidence" value="ECO:0007669"/>
    <property type="project" value="UniProtKB-EC"/>
</dbReference>
<comment type="caution">
    <text evidence="14">The sequence shown here is derived from an EMBL/GenBank/DDBJ whole genome shotgun (WGS) entry which is preliminary data.</text>
</comment>
<keyword evidence="4" id="KW-0816">Tricarboxylic acid cycle</keyword>
<keyword evidence="5 14" id="KW-0808">Transferase</keyword>
<keyword evidence="9" id="KW-0067">ATP-binding</keyword>
<evidence type="ECO:0000313" key="15">
    <source>
        <dbReference type="Proteomes" id="UP000321907"/>
    </source>
</evidence>
<protein>
    <submittedName>
        <fullName evidence="14">Bifunctional isocitrate dehydrogenase kinase/phosphatase</fullName>
        <ecNumber evidence="14">2.7.11.5</ecNumber>
        <ecNumber evidence="14">3.1.3.-</ecNumber>
    </submittedName>
</protein>
<dbReference type="PIRSF" id="PIRSF000719">
    <property type="entry name" value="AceK"/>
    <property type="match status" value="1"/>
</dbReference>
<dbReference type="Pfam" id="PF20423">
    <property type="entry name" value="AceK_regulatory"/>
    <property type="match status" value="1"/>
</dbReference>
<dbReference type="GO" id="GO:0016208">
    <property type="term" value="F:AMP binding"/>
    <property type="evidence" value="ECO:0007669"/>
    <property type="project" value="TreeGrafter"/>
</dbReference>
<accession>A0A5C7FD63</accession>
<dbReference type="GO" id="GO:0004721">
    <property type="term" value="F:phosphoprotein phosphatase activity"/>
    <property type="evidence" value="ECO:0007669"/>
    <property type="project" value="UniProtKB-KW"/>
</dbReference>
<keyword evidence="15" id="KW-1185">Reference proteome</keyword>
<evidence type="ECO:0000256" key="8">
    <source>
        <dbReference type="ARBA" id="ARBA00022801"/>
    </source>
</evidence>
<dbReference type="NCBIfam" id="NF002804">
    <property type="entry name" value="PRK02946.1"/>
    <property type="match status" value="1"/>
</dbReference>
<evidence type="ECO:0000259" key="12">
    <source>
        <dbReference type="Pfam" id="PF06315"/>
    </source>
</evidence>
<evidence type="ECO:0000256" key="4">
    <source>
        <dbReference type="ARBA" id="ARBA00022532"/>
    </source>
</evidence>
<dbReference type="GO" id="GO:0004674">
    <property type="term" value="F:protein serine/threonine kinase activity"/>
    <property type="evidence" value="ECO:0007669"/>
    <property type="project" value="UniProtKB-KW"/>
</dbReference>
<dbReference type="GO" id="GO:0006099">
    <property type="term" value="P:tricarboxylic acid cycle"/>
    <property type="evidence" value="ECO:0007669"/>
    <property type="project" value="UniProtKB-KW"/>
</dbReference>
<keyword evidence="6" id="KW-0547">Nucleotide-binding</keyword>
<feature type="domain" description="Isocitrate dehydrogenase kinase/phosphatase (AceK) regulatory" evidence="13">
    <location>
        <begin position="12"/>
        <end position="310"/>
    </location>
</feature>
<reference evidence="14 15" key="1">
    <citation type="submission" date="2019-08" db="EMBL/GenBank/DDBJ databases">
        <title>Lewinella sp. strain SSH13 Genome sequencing and assembly.</title>
        <authorList>
            <person name="Kim I."/>
        </authorList>
    </citation>
    <scope>NUCLEOTIDE SEQUENCE [LARGE SCALE GENOMIC DNA]</scope>
    <source>
        <strain evidence="14 15">SSH13</strain>
    </source>
</reference>
<evidence type="ECO:0000256" key="7">
    <source>
        <dbReference type="ARBA" id="ARBA00022777"/>
    </source>
</evidence>
<keyword evidence="8 14" id="KW-0378">Hydrolase</keyword>
<dbReference type="PANTHER" id="PTHR39559">
    <property type="match status" value="1"/>
</dbReference>
<keyword evidence="11" id="KW-0175">Coiled coil</keyword>
<evidence type="ECO:0000259" key="13">
    <source>
        <dbReference type="Pfam" id="PF20423"/>
    </source>
</evidence>
<evidence type="ECO:0000313" key="14">
    <source>
        <dbReference type="EMBL" id="TXF88061.1"/>
    </source>
</evidence>
<evidence type="ECO:0000256" key="1">
    <source>
        <dbReference type="ARBA" id="ARBA00022435"/>
    </source>
</evidence>
<dbReference type="EC" id="2.7.11.5" evidence="14"/>
<dbReference type="InterPro" id="IPR046854">
    <property type="entry name" value="AceK_regulatory"/>
</dbReference>
<dbReference type="Pfam" id="PF06315">
    <property type="entry name" value="AceK_kinase"/>
    <property type="match status" value="1"/>
</dbReference>
<organism evidence="14 15">
    <name type="scientific">Neolewinella aurantiaca</name>
    <dbReference type="NCBI Taxonomy" id="2602767"/>
    <lineage>
        <taxon>Bacteria</taxon>
        <taxon>Pseudomonadati</taxon>
        <taxon>Bacteroidota</taxon>
        <taxon>Saprospiria</taxon>
        <taxon>Saprospirales</taxon>
        <taxon>Lewinellaceae</taxon>
        <taxon>Neolewinella</taxon>
    </lineage>
</organism>
<dbReference type="GO" id="GO:0005524">
    <property type="term" value="F:ATP binding"/>
    <property type="evidence" value="ECO:0007669"/>
    <property type="project" value="UniProtKB-KW"/>
</dbReference>
<dbReference type="InterPro" id="IPR046855">
    <property type="entry name" value="AceK_kinase"/>
</dbReference>
<keyword evidence="1" id="KW-0329">Glyoxylate bypass</keyword>